<dbReference type="Proteomes" id="UP000001072">
    <property type="component" value="Unassembled WGS sequence"/>
</dbReference>
<evidence type="ECO:0000313" key="2">
    <source>
        <dbReference type="EMBL" id="EGG06240.1"/>
    </source>
</evidence>
<dbReference type="InParanoid" id="F4RN56"/>
<feature type="compositionally biased region" description="Basic residues" evidence="1">
    <location>
        <begin position="528"/>
        <end position="537"/>
    </location>
</feature>
<dbReference type="VEuPathDB" id="FungiDB:MELLADRAFT_106943"/>
<sequence>MIRAMHHLAQHIAKPMRQYPRMANSISHDMNPRVQGSEFCKTQYFDPPVPIPDGWMVYDSTTMIPLFSIIEDALLYHQSHTLQPLVPSNVMESRVSYQDTHSEKTHTGPTNLRNLKGYSEFHPNSLNNRNPVDTQSKLVNNSANTHDGSSGVDKTPYKSHLLRLSSVQKRFGSPHSQEAEKIGHIGEDKTKKVETSEQQSDGNFESQNTFLRITNSNVGEDVSKGLKSLEKSSMPDSKGTPAGNYNLEDLTIKRYDKPSTEKKSLILEDYQEGYQQELIPRNNFDVRTTGITPNRPVISDFNPHGPHSNLENNLSHEAYDFCEDAASKIDTSFYDAISNKEIKDLNDEKNTCVLDDNKTEMSAENKEHLLGALSHDIIGFQKASKSNNLAENSKREIPGDGDIERNNISRTAISLESKAATKEWSIVQSRNSKTRNCFVSKDHKHLEEPTLPQQFAPSSGDIPVKSDDKGIQKILENHSGGNTSSSINTLPTPLEMKFVENEAPVNAQTKETLYRKDLDVEKETQAFQHKKKKHKNTKALIKSKLSTDGREEDIHTCDEHLKSLPSIDMSSGTTNIQDIKSLVSKILCADDKADFLKIKIGPEDCNQISLLLGSGNQGHLLNEIYEHTRMMKRLMNPYEAWRRSQTLHRYVDQENTILKWNLKKGQLDHKTHAVAMLLRVGQRSPVFYDTAPGKWKLIKSRWDSLNEVQADSLNSLIDIKEQEARLATISVMENADQHWMKSLYGESELQQLKMQGVSIPLLFKAIYVMDLDKYYDTHQKNWIATPLRHFILEDQRLSLHFQARLKFLVNNTHDEDLDGTLTLAEGLTALHFGILLDRLTGIKFLSSLAKEDVQISNQDITIGQESKTFYWSTPLMGNWDEWKVELQPYLQFLGFCKTSGFPHAGGIVFRLKIEGTSGR</sequence>
<dbReference type="AlphaFoldDB" id="F4RN56"/>
<dbReference type="HOGENOM" id="CLU_317139_0_0_1"/>
<dbReference type="RefSeq" id="XP_007410478.1">
    <property type="nucleotide sequence ID" value="XM_007410416.1"/>
</dbReference>
<keyword evidence="3" id="KW-1185">Reference proteome</keyword>
<proteinExistence type="predicted"/>
<accession>F4RN56</accession>
<protein>
    <submittedName>
        <fullName evidence="2">Uncharacterized protein</fullName>
    </submittedName>
</protein>
<name>F4RN56_MELLP</name>
<feature type="compositionally biased region" description="Basic and acidic residues" evidence="1">
    <location>
        <begin position="177"/>
        <end position="195"/>
    </location>
</feature>
<dbReference type="GeneID" id="18923044"/>
<feature type="region of interest" description="Disordered" evidence="1">
    <location>
        <begin position="525"/>
        <end position="552"/>
    </location>
</feature>
<evidence type="ECO:0000313" key="3">
    <source>
        <dbReference type="Proteomes" id="UP000001072"/>
    </source>
</evidence>
<feature type="region of interest" description="Disordered" evidence="1">
    <location>
        <begin position="169"/>
        <end position="203"/>
    </location>
</feature>
<dbReference type="EMBL" id="GL883109">
    <property type="protein sequence ID" value="EGG06240.1"/>
    <property type="molecule type" value="Genomic_DNA"/>
</dbReference>
<reference evidence="3" key="1">
    <citation type="journal article" date="2011" name="Proc. Natl. Acad. Sci. U.S.A.">
        <title>Obligate biotrophy features unraveled by the genomic analysis of rust fungi.</title>
        <authorList>
            <person name="Duplessis S."/>
            <person name="Cuomo C.A."/>
            <person name="Lin Y.-C."/>
            <person name="Aerts A."/>
            <person name="Tisserant E."/>
            <person name="Veneault-Fourrey C."/>
            <person name="Joly D.L."/>
            <person name="Hacquard S."/>
            <person name="Amselem J."/>
            <person name="Cantarel B.L."/>
            <person name="Chiu R."/>
            <person name="Coutinho P.M."/>
            <person name="Feau N."/>
            <person name="Field M."/>
            <person name="Frey P."/>
            <person name="Gelhaye E."/>
            <person name="Goldberg J."/>
            <person name="Grabherr M.G."/>
            <person name="Kodira C.D."/>
            <person name="Kohler A."/>
            <person name="Kuees U."/>
            <person name="Lindquist E.A."/>
            <person name="Lucas S.M."/>
            <person name="Mago R."/>
            <person name="Mauceli E."/>
            <person name="Morin E."/>
            <person name="Murat C."/>
            <person name="Pangilinan J.L."/>
            <person name="Park R."/>
            <person name="Pearson M."/>
            <person name="Quesneville H."/>
            <person name="Rouhier N."/>
            <person name="Sakthikumar S."/>
            <person name="Salamov A.A."/>
            <person name="Schmutz J."/>
            <person name="Selles B."/>
            <person name="Shapiro H."/>
            <person name="Tanguay P."/>
            <person name="Tuskan G.A."/>
            <person name="Henrissat B."/>
            <person name="Van de Peer Y."/>
            <person name="Rouze P."/>
            <person name="Ellis J.G."/>
            <person name="Dodds P.N."/>
            <person name="Schein J.E."/>
            <person name="Zhong S."/>
            <person name="Hamelin R.C."/>
            <person name="Grigoriev I.V."/>
            <person name="Szabo L.J."/>
            <person name="Martin F."/>
        </authorList>
    </citation>
    <scope>NUCLEOTIDE SEQUENCE [LARGE SCALE GENOMIC DNA]</scope>
    <source>
        <strain evidence="3">98AG31 / pathotype 3-4-7</strain>
    </source>
</reference>
<gene>
    <name evidence="2" type="ORF">MELLADRAFT_106943</name>
</gene>
<feature type="region of interest" description="Disordered" evidence="1">
    <location>
        <begin position="127"/>
        <end position="156"/>
    </location>
</feature>
<evidence type="ECO:0000256" key="1">
    <source>
        <dbReference type="SAM" id="MobiDB-lite"/>
    </source>
</evidence>
<feature type="compositionally biased region" description="Polar residues" evidence="1">
    <location>
        <begin position="127"/>
        <end position="148"/>
    </location>
</feature>
<organism evidence="3">
    <name type="scientific">Melampsora larici-populina (strain 98AG31 / pathotype 3-4-7)</name>
    <name type="common">Poplar leaf rust fungus</name>
    <dbReference type="NCBI Taxonomy" id="747676"/>
    <lineage>
        <taxon>Eukaryota</taxon>
        <taxon>Fungi</taxon>
        <taxon>Dikarya</taxon>
        <taxon>Basidiomycota</taxon>
        <taxon>Pucciniomycotina</taxon>
        <taxon>Pucciniomycetes</taxon>
        <taxon>Pucciniales</taxon>
        <taxon>Melampsoraceae</taxon>
        <taxon>Melampsora</taxon>
    </lineage>
</organism>
<dbReference type="KEGG" id="mlr:MELLADRAFT_106943"/>